<evidence type="ECO:0000256" key="1">
    <source>
        <dbReference type="SAM" id="SignalP"/>
    </source>
</evidence>
<dbReference type="eggNOG" id="ENOG50311FA">
    <property type="taxonomic scope" value="Bacteria"/>
</dbReference>
<dbReference type="AlphaFoldDB" id="F8E4J7"/>
<organism evidence="2 3">
    <name type="scientific">Flexistipes sinusarabici (strain ATCC 49648 / DSM 4947 / MAS 10)</name>
    <dbReference type="NCBI Taxonomy" id="717231"/>
    <lineage>
        <taxon>Bacteria</taxon>
        <taxon>Pseudomonadati</taxon>
        <taxon>Deferribacterota</taxon>
        <taxon>Deferribacteres</taxon>
        <taxon>Deferribacterales</taxon>
        <taxon>Flexistipitaceae</taxon>
        <taxon>Flexistipes</taxon>
    </lineage>
</organism>
<keyword evidence="3" id="KW-1185">Reference proteome</keyword>
<gene>
    <name evidence="2" type="ordered locus">Flexsi_0816</name>
</gene>
<reference evidence="2 3" key="1">
    <citation type="journal article" date="2011" name="Stand. Genomic Sci.">
        <title>Genome sequence of the moderately thermophilic halophile Flexistipes sinusarabici strain (MAS10).</title>
        <authorList>
            <person name="Lapidus A."/>
            <person name="Chertkov O."/>
            <person name="Nolan M."/>
            <person name="Lucas S."/>
            <person name="Hammon N."/>
            <person name="Deshpande S."/>
            <person name="Cheng J.F."/>
            <person name="Tapia R."/>
            <person name="Han C."/>
            <person name="Goodwin L."/>
            <person name="Pitluck S."/>
            <person name="Liolios K."/>
            <person name="Pagani I."/>
            <person name="Ivanova N."/>
            <person name="Huntemann M."/>
            <person name="Mavromatis K."/>
            <person name="Mikhailova N."/>
            <person name="Pati A."/>
            <person name="Chen A."/>
            <person name="Palaniappan K."/>
            <person name="Land M."/>
            <person name="Hauser L."/>
            <person name="Brambilla E.M."/>
            <person name="Rohde M."/>
            <person name="Abt B."/>
            <person name="Spring S."/>
            <person name="Goker M."/>
            <person name="Bristow J."/>
            <person name="Eisen J.A."/>
            <person name="Markowitz V."/>
            <person name="Hugenholtz P."/>
            <person name="Kyrpides N.C."/>
            <person name="Klenk H.P."/>
            <person name="Woyke T."/>
        </authorList>
    </citation>
    <scope>NUCLEOTIDE SEQUENCE [LARGE SCALE GENOMIC DNA]</scope>
    <source>
        <strain evidence="3">DSM 4947 / MAS 10</strain>
    </source>
</reference>
<evidence type="ECO:0000313" key="2">
    <source>
        <dbReference type="EMBL" id="AEI14483.1"/>
    </source>
</evidence>
<proteinExistence type="predicted"/>
<dbReference type="RefSeq" id="WP_013885978.1">
    <property type="nucleotide sequence ID" value="NC_015672.1"/>
</dbReference>
<dbReference type="HOGENOM" id="CLU_810681_0_0_0"/>
<dbReference type="STRING" id="717231.Flexsi_0816"/>
<sequence>MKKISALIILMTLFSFNAYAVLITSEGSAVIENGNVEKANNLALQNALMNGIAQYYQQSDKTNIPEITPEFFKFISYYRILKRGVDNFEVKYKVELNLDEVAISDLKYFLNNFLHSAVYNIKIQDNTTQSDFVNNSYLNKNISGVFKEYNFTTKHQQEFSLQIPQNPSFKDLITVFGMSKAKFLFFMKVSTEYTKLDENYICKLTLLTNIYKKDNSFPEIKSVASSLKNTKKEAFIGAFEKSLNNTLKYVRKNLIKLPETNLPTQEYQIVAKNFPSLGKIQKLMQSLKEKRIILDFKVISYSQSDMQMEIFSKFTRKDLINKINLYKDEYNFLTDISMNNIVLTFGEKM</sequence>
<dbReference type="OrthoDB" id="9789519at2"/>
<dbReference type="Proteomes" id="UP000006621">
    <property type="component" value="Chromosome"/>
</dbReference>
<feature type="chain" id="PRO_5003369306" description="Flagellar assembly protein T N-terminal domain-containing protein" evidence="1">
    <location>
        <begin position="21"/>
        <end position="349"/>
    </location>
</feature>
<evidence type="ECO:0000313" key="3">
    <source>
        <dbReference type="Proteomes" id="UP000006621"/>
    </source>
</evidence>
<protein>
    <recommendedName>
        <fullName evidence="4">Flagellar assembly protein T N-terminal domain-containing protein</fullName>
    </recommendedName>
</protein>
<feature type="signal peptide" evidence="1">
    <location>
        <begin position="1"/>
        <end position="20"/>
    </location>
</feature>
<dbReference type="EMBL" id="CP002858">
    <property type="protein sequence ID" value="AEI14483.1"/>
    <property type="molecule type" value="Genomic_DNA"/>
</dbReference>
<name>F8E4J7_FLESM</name>
<accession>F8E4J7</accession>
<evidence type="ECO:0008006" key="4">
    <source>
        <dbReference type="Google" id="ProtNLM"/>
    </source>
</evidence>
<keyword evidence="1" id="KW-0732">Signal</keyword>
<reference evidence="3" key="2">
    <citation type="submission" date="2011-06" db="EMBL/GenBank/DDBJ databases">
        <title>The complete genome of Flexistipes sinusarabici DSM 4947.</title>
        <authorList>
            <person name="Lucas S."/>
            <person name="Han J."/>
            <person name="Lapidus A."/>
            <person name="Bruce D."/>
            <person name="Goodwin L."/>
            <person name="Pitluck S."/>
            <person name="Peters L."/>
            <person name="Kyrpides N."/>
            <person name="Mavromatis K."/>
            <person name="Ivanova N."/>
            <person name="Mikhailova N."/>
            <person name="Chertkov O."/>
            <person name="Detter J.C."/>
            <person name="Tapia R."/>
            <person name="Han C."/>
            <person name="Land M."/>
            <person name="Hauser L."/>
            <person name="Markowitz V."/>
            <person name="Cheng J.-F."/>
            <person name="Hugenholtz P."/>
            <person name="Woyke T."/>
            <person name="Wu D."/>
            <person name="Spring S."/>
            <person name="Schroeder M."/>
            <person name="Brambilla E."/>
            <person name="Klenk H.-P."/>
            <person name="Eisen J.A."/>
        </authorList>
    </citation>
    <scope>NUCLEOTIDE SEQUENCE [LARGE SCALE GENOMIC DNA]</scope>
    <source>
        <strain evidence="3">DSM 4947 / MAS 10</strain>
    </source>
</reference>
<dbReference type="KEGG" id="fsi:Flexsi_0816"/>